<comment type="caution">
    <text evidence="4">The sequence shown here is derived from an EMBL/GenBank/DDBJ whole genome shotgun (WGS) entry which is preliminary data.</text>
</comment>
<evidence type="ECO:0000313" key="4">
    <source>
        <dbReference type="EMBL" id="OGI66255.1"/>
    </source>
</evidence>
<comment type="similarity">
    <text evidence="3">Belongs to the glycosyl hydrolase 130 family.</text>
</comment>
<accession>A0A1F6V9J1</accession>
<reference evidence="4 5" key="1">
    <citation type="journal article" date="2016" name="Nat. Commun.">
        <title>Thousands of microbial genomes shed light on interconnected biogeochemical processes in an aquifer system.</title>
        <authorList>
            <person name="Anantharaman K."/>
            <person name="Brown C.T."/>
            <person name="Hug L.A."/>
            <person name="Sharon I."/>
            <person name="Castelle C.J."/>
            <person name="Probst A.J."/>
            <person name="Thomas B.C."/>
            <person name="Singh A."/>
            <person name="Wilkins M.J."/>
            <person name="Karaoz U."/>
            <person name="Brodie E.L."/>
            <person name="Williams K.H."/>
            <person name="Hubbard S.S."/>
            <person name="Banfield J.F."/>
        </authorList>
    </citation>
    <scope>NUCLEOTIDE SEQUENCE [LARGE SCALE GENOMIC DNA]</scope>
</reference>
<dbReference type="SUPFAM" id="SSF75005">
    <property type="entry name" value="Arabinanase/levansucrase/invertase"/>
    <property type="match status" value="2"/>
</dbReference>
<proteinExistence type="inferred from homology"/>
<protein>
    <recommendedName>
        <fullName evidence="6">Glycosyl hydrolase family 32 N-terminal domain-containing protein</fullName>
    </recommendedName>
</protein>
<evidence type="ECO:0000313" key="5">
    <source>
        <dbReference type="Proteomes" id="UP000177370"/>
    </source>
</evidence>
<dbReference type="Proteomes" id="UP000177370">
    <property type="component" value="Unassembled WGS sequence"/>
</dbReference>
<dbReference type="InterPro" id="IPR023296">
    <property type="entry name" value="Glyco_hydro_beta-prop_sf"/>
</dbReference>
<dbReference type="PANTHER" id="PTHR35279">
    <property type="match status" value="1"/>
</dbReference>
<gene>
    <name evidence="4" type="ORF">A2647_00685</name>
</gene>
<evidence type="ECO:0008006" key="6">
    <source>
        <dbReference type="Google" id="ProtNLM"/>
    </source>
</evidence>
<evidence type="ECO:0000256" key="2">
    <source>
        <dbReference type="ARBA" id="ARBA00022679"/>
    </source>
</evidence>
<dbReference type="Pfam" id="PF04041">
    <property type="entry name" value="Glyco_hydro_130"/>
    <property type="match status" value="1"/>
</dbReference>
<dbReference type="InterPro" id="IPR007184">
    <property type="entry name" value="Mannoside_phosphorylase"/>
</dbReference>
<dbReference type="EMBL" id="MFTP01000002">
    <property type="protein sequence ID" value="OGI66255.1"/>
    <property type="molecule type" value="Genomic_DNA"/>
</dbReference>
<keyword evidence="1" id="KW-0328">Glycosyltransferase</keyword>
<dbReference type="GO" id="GO:0016757">
    <property type="term" value="F:glycosyltransferase activity"/>
    <property type="evidence" value="ECO:0007669"/>
    <property type="project" value="UniProtKB-KW"/>
</dbReference>
<evidence type="ECO:0000256" key="3">
    <source>
        <dbReference type="ARBA" id="ARBA00024356"/>
    </source>
</evidence>
<name>A0A1F6V9J1_9BACT</name>
<evidence type="ECO:0000256" key="1">
    <source>
        <dbReference type="ARBA" id="ARBA00022676"/>
    </source>
</evidence>
<keyword evidence="2" id="KW-0808">Transferase</keyword>
<organism evidence="4 5">
    <name type="scientific">Candidatus Nomurabacteria bacterium RIFCSPHIGHO2_01_FULL_40_24b</name>
    <dbReference type="NCBI Taxonomy" id="1801739"/>
    <lineage>
        <taxon>Bacteria</taxon>
        <taxon>Candidatus Nomuraibacteriota</taxon>
    </lineage>
</organism>
<sequence length="358" mass="40427">MKKILWIAGILILGFIILHVFPKDKFKNLNLDGSIRHENGSNLVSSNILSDPTILAPDISLSKLECKFPLRWQYVNDTTELGSQSFNMWFSAFSNKQIAISSAQSNDGVTWSNVKEGVVKPGSGWDAIGVETASVIKDSQRKYRMYYSSSFKDHDDFAIGVAFSDDGISWKKNEKPIFMPENTWEQGSNNGVMEPSVIYDSNEKIYKMWYSGLGEKDGKPAFRIGYATSLDGISWERLKEPIMDIGRDGEWDDTLVSHVNVAKSQNGYHMFYFGVAEWSDEVTLQKGAIGHAFSSDGIKWQKNPNNPIIKPREDYWDAWTVGGPSAIILNNKIWLWYFGNPQKDTFEGRLGLVKGICE</sequence>
<dbReference type="Gene3D" id="2.115.10.20">
    <property type="entry name" value="Glycosyl hydrolase domain, family 43"/>
    <property type="match status" value="2"/>
</dbReference>
<dbReference type="PANTHER" id="PTHR35279:SF1">
    <property type="entry name" value="ARABINANASE_LEVANSUCRASE_INVERTASE"/>
    <property type="match status" value="1"/>
</dbReference>
<dbReference type="AlphaFoldDB" id="A0A1F6V9J1"/>